<protein>
    <submittedName>
        <fullName evidence="1">VPS9 domain-containing protein</fullName>
    </submittedName>
</protein>
<proteinExistence type="predicted"/>
<evidence type="ECO:0000313" key="2">
    <source>
        <dbReference type="Proteomes" id="UP001628179"/>
    </source>
</evidence>
<comment type="caution">
    <text evidence="1">The sequence shown here is derived from an EMBL/GenBank/DDBJ whole genome shotgun (WGS) entry which is preliminary data.</text>
</comment>
<dbReference type="RefSeq" id="XP_070913821.1">
    <property type="nucleotide sequence ID" value="XM_071057720.1"/>
</dbReference>
<gene>
    <name evidence="1" type="ORF">MFIFM68171_02298</name>
</gene>
<evidence type="ECO:0000313" key="1">
    <source>
        <dbReference type="EMBL" id="GAB1312088.1"/>
    </source>
</evidence>
<accession>A0ABQ0G2U6</accession>
<sequence length="349" mass="39108">MRSEETMMTPSGIRKKASELTRAEVSWNLRVGQEGSHRWLAQMLNVTTTYNPPVDRLDDLPQMSQLDLADTCNKTVPVYVVRQAASGAQWPHLAVVLHNYIYRRWFRPYRSELERGRFLCKFVTPVGLGDRGTGPFATQPILDTFVAVNKAVCAQVERTQAEFSTLDLDSDYRWWDARGSRQFYVLQPLFRALLVVVCTDAFEDRDSGNAGDMPVLLVRTSEEQGLSAPISFDSIRDHASSSYGENDRAVKTTLETAVDFAMGLEAREAAVFGLQPDPAAAAEAEGLIAGLWKECFPDDEPPRVSTARLVSDRHAAQWGWCGDGRSMDDRVMVQIEQRTARMHGRKSEG</sequence>
<name>A0ABQ0G2U6_9PEZI</name>
<dbReference type="GeneID" id="98173043"/>
<dbReference type="EMBL" id="BAAFSV010000001">
    <property type="protein sequence ID" value="GAB1312088.1"/>
    <property type="molecule type" value="Genomic_DNA"/>
</dbReference>
<keyword evidence="2" id="KW-1185">Reference proteome</keyword>
<reference evidence="1 2" key="1">
    <citation type="submission" date="2024-09" db="EMBL/GenBank/DDBJ databases">
        <title>Itraconazole resistance in Madurella fahalii resulting from another homologue of gene encoding cytochrome P450 14-alpha sterol demethylase (CYP51).</title>
        <authorList>
            <person name="Yoshioka I."/>
            <person name="Fahal A.H."/>
            <person name="Kaneko S."/>
            <person name="Yaguchi T."/>
        </authorList>
    </citation>
    <scope>NUCLEOTIDE SEQUENCE [LARGE SCALE GENOMIC DNA]</scope>
    <source>
        <strain evidence="1 2">IFM 68171</strain>
    </source>
</reference>
<dbReference type="Proteomes" id="UP001628179">
    <property type="component" value="Unassembled WGS sequence"/>
</dbReference>
<organism evidence="1 2">
    <name type="scientific">Madurella fahalii</name>
    <dbReference type="NCBI Taxonomy" id="1157608"/>
    <lineage>
        <taxon>Eukaryota</taxon>
        <taxon>Fungi</taxon>
        <taxon>Dikarya</taxon>
        <taxon>Ascomycota</taxon>
        <taxon>Pezizomycotina</taxon>
        <taxon>Sordariomycetes</taxon>
        <taxon>Sordariomycetidae</taxon>
        <taxon>Sordariales</taxon>
        <taxon>Sordariales incertae sedis</taxon>
        <taxon>Madurella</taxon>
    </lineage>
</organism>